<dbReference type="STRING" id="709991.Odosp_2598"/>
<keyword evidence="3" id="KW-1185">Reference proteome</keyword>
<dbReference type="GeneID" id="61275824"/>
<evidence type="ECO:0000313" key="3">
    <source>
        <dbReference type="Proteomes" id="UP000006657"/>
    </source>
</evidence>
<dbReference type="HOGENOM" id="CLU_2937065_0_0_10"/>
<dbReference type="AlphaFoldDB" id="F9Z3C9"/>
<organism evidence="2 3">
    <name type="scientific">Odoribacter splanchnicus (strain ATCC 29572 / DSM 20712 / CIP 104287 / JCM 15291 / NCTC 10825 / 1651/6)</name>
    <name type="common">Bacteroides splanchnicus</name>
    <dbReference type="NCBI Taxonomy" id="709991"/>
    <lineage>
        <taxon>Bacteria</taxon>
        <taxon>Pseudomonadati</taxon>
        <taxon>Bacteroidota</taxon>
        <taxon>Bacteroidia</taxon>
        <taxon>Bacteroidales</taxon>
        <taxon>Odoribacteraceae</taxon>
        <taxon>Odoribacter</taxon>
    </lineage>
</organism>
<dbReference type="KEGG" id="osp:Odosp_2598"/>
<proteinExistence type="predicted"/>
<dbReference type="RefSeq" id="WP_013612771.1">
    <property type="nucleotide sequence ID" value="NC_015160.1"/>
</dbReference>
<evidence type="ECO:0000313" key="2">
    <source>
        <dbReference type="EMBL" id="ADY33578.1"/>
    </source>
</evidence>
<sequence length="60" mass="7226">MENVDRNWYSPESQKQDRESAQNVLDKMKALEIKFSCFRGKVVEKTDFGIRIRYVKKKEK</sequence>
<dbReference type="PaxDb" id="709991-Odosp_2598"/>
<name>F9Z3C9_ODOSD</name>
<dbReference type="Proteomes" id="UP000006657">
    <property type="component" value="Chromosome"/>
</dbReference>
<feature type="region of interest" description="Disordered" evidence="1">
    <location>
        <begin position="1"/>
        <end position="21"/>
    </location>
</feature>
<accession>F9Z3C9</accession>
<dbReference type="BioCyc" id="OSPL709991:G1GRN-2644-MONOMER"/>
<gene>
    <name evidence="2" type="ordered locus">Odosp_2598</name>
</gene>
<protein>
    <submittedName>
        <fullName evidence="2">Uncharacterized protein</fullName>
    </submittedName>
</protein>
<reference evidence="2 3" key="1">
    <citation type="journal article" date="2011" name="Stand. Genomic Sci.">
        <title>Complete genome sequence of Odoribacter splanchnicus type strain (1651/6).</title>
        <authorList>
            <consortium name="US DOE Joint Genome Institute (JGI-PGF)"/>
            <person name="Goker M."/>
            <person name="Gronow S."/>
            <person name="Zeytun A."/>
            <person name="Nolan M."/>
            <person name="Lucas S."/>
            <person name="Lapidus A."/>
            <person name="Hammon N."/>
            <person name="Deshpande S."/>
            <person name="Cheng J.F."/>
            <person name="Pitluck S."/>
            <person name="Liolios K."/>
            <person name="Pagani I."/>
            <person name="Ivanova N."/>
            <person name="Mavromatis K."/>
            <person name="Ovchinikova G."/>
            <person name="Pati A."/>
            <person name="Tapia R."/>
            <person name="Han C."/>
            <person name="Goodwin L."/>
            <person name="Chen A."/>
            <person name="Palaniappan K."/>
            <person name="Land M."/>
            <person name="Hauser L."/>
            <person name="Jeffries C.D."/>
            <person name="Brambilla E.M."/>
            <person name="Rohde M."/>
            <person name="Detter J.C."/>
            <person name="Woyke T."/>
            <person name="Bristow J."/>
            <person name="Markowitz V."/>
            <person name="Hugenholtz P."/>
            <person name="Eisen J.A."/>
            <person name="Kyrpides N.C."/>
            <person name="Klenk H.P."/>
        </authorList>
    </citation>
    <scope>NUCLEOTIDE SEQUENCE [LARGE SCALE GENOMIC DNA]</scope>
    <source>
        <strain evidence="3">ATCC 29572 / DSM 20712 / JCM 15291 / NCTC 10825 / 1651/6</strain>
    </source>
</reference>
<dbReference type="EMBL" id="CP002544">
    <property type="protein sequence ID" value="ADY33578.1"/>
    <property type="molecule type" value="Genomic_DNA"/>
</dbReference>
<evidence type="ECO:0000256" key="1">
    <source>
        <dbReference type="SAM" id="MobiDB-lite"/>
    </source>
</evidence>